<reference evidence="3" key="1">
    <citation type="journal article" date="2010" name="Science">
        <title>Plasticity of animal genome architecture unmasked by rapid evolution of a pelagic tunicate.</title>
        <authorList>
            <person name="Denoeud F."/>
            <person name="Henriet S."/>
            <person name="Mungpakdee S."/>
            <person name="Aury J.M."/>
            <person name="Da Silva C."/>
            <person name="Brinkmann H."/>
            <person name="Mikhaleva J."/>
            <person name="Olsen L.C."/>
            <person name="Jubin C."/>
            <person name="Canestro C."/>
            <person name="Bouquet J.M."/>
            <person name="Danks G."/>
            <person name="Poulain J."/>
            <person name="Campsteijn C."/>
            <person name="Adamski M."/>
            <person name="Cross I."/>
            <person name="Yadetie F."/>
            <person name="Muffato M."/>
            <person name="Louis A."/>
            <person name="Butcher S."/>
            <person name="Tsagkogeorga G."/>
            <person name="Konrad A."/>
            <person name="Singh S."/>
            <person name="Jensen M.F."/>
            <person name="Cong E.H."/>
            <person name="Eikeseth-Otteraa H."/>
            <person name="Noel B."/>
            <person name="Anthouard V."/>
            <person name="Porcel B.M."/>
            <person name="Kachouri-Lafond R."/>
            <person name="Nishino A."/>
            <person name="Ugolini M."/>
            <person name="Chourrout P."/>
            <person name="Nishida H."/>
            <person name="Aasland R."/>
            <person name="Huzurbazar S."/>
            <person name="Westhof E."/>
            <person name="Delsuc F."/>
            <person name="Lehrach H."/>
            <person name="Reinhardt R."/>
            <person name="Weissenbach J."/>
            <person name="Roy S.W."/>
            <person name="Artiguenave F."/>
            <person name="Postlethwait J.H."/>
            <person name="Manak J.R."/>
            <person name="Thompson E.M."/>
            <person name="Jaillon O."/>
            <person name="Du Pasquier L."/>
            <person name="Boudinot P."/>
            <person name="Liberles D.A."/>
            <person name="Volff J.N."/>
            <person name="Philippe H."/>
            <person name="Lenhard B."/>
            <person name="Roest Crollius H."/>
            <person name="Wincker P."/>
            <person name="Chourrout D."/>
        </authorList>
    </citation>
    <scope>NUCLEOTIDE SEQUENCE [LARGE SCALE GENOMIC DNA]</scope>
</reference>
<dbReference type="GO" id="GO:0005737">
    <property type="term" value="C:cytoplasm"/>
    <property type="evidence" value="ECO:0007669"/>
    <property type="project" value="TreeGrafter"/>
</dbReference>
<dbReference type="PANTHER" id="PTHR43948">
    <property type="entry name" value="DNAJ HOMOLOG SUBFAMILY B"/>
    <property type="match status" value="1"/>
</dbReference>
<dbReference type="PROSITE" id="PS50076">
    <property type="entry name" value="DNAJ_2"/>
    <property type="match status" value="1"/>
</dbReference>
<dbReference type="SUPFAM" id="SSF46565">
    <property type="entry name" value="Chaperone J-domain"/>
    <property type="match status" value="1"/>
</dbReference>
<dbReference type="InterPro" id="IPR036869">
    <property type="entry name" value="J_dom_sf"/>
</dbReference>
<dbReference type="AlphaFoldDB" id="E4X5A3"/>
<dbReference type="PANTHER" id="PTHR43948:SF10">
    <property type="entry name" value="MRJ, ISOFORM E"/>
    <property type="match status" value="1"/>
</dbReference>
<dbReference type="EMBL" id="FN653025">
    <property type="protein sequence ID" value="CBY18472.1"/>
    <property type="molecule type" value="Genomic_DNA"/>
</dbReference>
<dbReference type="PRINTS" id="PR00625">
    <property type="entry name" value="JDOMAIN"/>
</dbReference>
<protein>
    <recommendedName>
        <fullName evidence="2">J domain-containing protein</fullName>
    </recommendedName>
</protein>
<evidence type="ECO:0000259" key="2">
    <source>
        <dbReference type="PROSITE" id="PS50076"/>
    </source>
</evidence>
<sequence length="291" mass="33115">MTYYDTLDVRKTASEQDIKRAYRRLALECHPDKNKGSLSSERKFKEISEAYQVLSDEAKRREYDEEIRSAPGKRVNFSSPDSVPSFRARRNPNHRFTMLDPMDLFKNFFGDDFGATFFKRDPFFSHDLRASSKRNDPFDDPFFRDPFMSSFRQAESQLQGVNWPTMGSSNITGGLENPQFHSDAPVKRSGGALRSVGGGFSSSLFDDDFFKSIKEQTTSGDKGARGGHFQSYSYSYSNVNGDEKEVKAKNVNGKKTYQAKHNGKVIDERFDDLDRAGTSSIDGRSRRNTLK</sequence>
<dbReference type="OrthoDB" id="10250354at2759"/>
<dbReference type="PROSITE" id="PS00636">
    <property type="entry name" value="DNAJ_1"/>
    <property type="match status" value="1"/>
</dbReference>
<evidence type="ECO:0000313" key="4">
    <source>
        <dbReference type="Proteomes" id="UP000001307"/>
    </source>
</evidence>
<dbReference type="Pfam" id="PF00226">
    <property type="entry name" value="DnaJ"/>
    <property type="match status" value="1"/>
</dbReference>
<dbReference type="Proteomes" id="UP000001307">
    <property type="component" value="Unassembled WGS sequence"/>
</dbReference>
<dbReference type="Gene3D" id="1.10.287.110">
    <property type="entry name" value="DnaJ domain"/>
    <property type="match status" value="1"/>
</dbReference>
<dbReference type="SMART" id="SM00271">
    <property type="entry name" value="DnaJ"/>
    <property type="match status" value="1"/>
</dbReference>
<gene>
    <name evidence="3" type="ORF">GSOID_T00002335001</name>
</gene>
<proteinExistence type="predicted"/>
<dbReference type="InterPro" id="IPR018253">
    <property type="entry name" value="DnaJ_domain_CS"/>
</dbReference>
<dbReference type="InParanoid" id="E4X5A3"/>
<evidence type="ECO:0000313" key="3">
    <source>
        <dbReference type="EMBL" id="CBY18472.1"/>
    </source>
</evidence>
<dbReference type="GO" id="GO:0044183">
    <property type="term" value="F:protein folding chaperone"/>
    <property type="evidence" value="ECO:0007669"/>
    <property type="project" value="TreeGrafter"/>
</dbReference>
<dbReference type="InterPro" id="IPR001623">
    <property type="entry name" value="DnaJ_domain"/>
</dbReference>
<keyword evidence="4" id="KW-1185">Reference proteome</keyword>
<dbReference type="GO" id="GO:0051082">
    <property type="term" value="F:unfolded protein binding"/>
    <property type="evidence" value="ECO:0007669"/>
    <property type="project" value="TreeGrafter"/>
</dbReference>
<accession>E4X5A3</accession>
<feature type="region of interest" description="Disordered" evidence="1">
    <location>
        <begin position="252"/>
        <end position="291"/>
    </location>
</feature>
<dbReference type="GO" id="GO:0051087">
    <property type="term" value="F:protein-folding chaperone binding"/>
    <property type="evidence" value="ECO:0007669"/>
    <property type="project" value="TreeGrafter"/>
</dbReference>
<organism evidence="3">
    <name type="scientific">Oikopleura dioica</name>
    <name type="common">Tunicate</name>
    <dbReference type="NCBI Taxonomy" id="34765"/>
    <lineage>
        <taxon>Eukaryota</taxon>
        <taxon>Metazoa</taxon>
        <taxon>Chordata</taxon>
        <taxon>Tunicata</taxon>
        <taxon>Appendicularia</taxon>
        <taxon>Copelata</taxon>
        <taxon>Oikopleuridae</taxon>
        <taxon>Oikopleura</taxon>
    </lineage>
</organism>
<feature type="compositionally biased region" description="Basic and acidic residues" evidence="1">
    <location>
        <begin position="264"/>
        <end position="275"/>
    </location>
</feature>
<dbReference type="CDD" id="cd06257">
    <property type="entry name" value="DnaJ"/>
    <property type="match status" value="1"/>
</dbReference>
<name>E4X5A3_OIKDI</name>
<feature type="domain" description="J" evidence="2">
    <location>
        <begin position="2"/>
        <end position="67"/>
    </location>
</feature>
<evidence type="ECO:0000256" key="1">
    <source>
        <dbReference type="SAM" id="MobiDB-lite"/>
    </source>
</evidence>